<dbReference type="Proteomes" id="UP001164653">
    <property type="component" value="Chromosome"/>
</dbReference>
<evidence type="ECO:0000313" key="3">
    <source>
        <dbReference type="Proteomes" id="UP001164653"/>
    </source>
</evidence>
<evidence type="ECO:0000256" key="1">
    <source>
        <dbReference type="SAM" id="SignalP"/>
    </source>
</evidence>
<reference evidence="2" key="1">
    <citation type="submission" date="2022-11" db="EMBL/GenBank/DDBJ databases">
        <title>Dyadobacter pollutisoli sp. nov., isolated from plastic dumped soil.</title>
        <authorList>
            <person name="Kim J.M."/>
            <person name="Kim K.R."/>
            <person name="Lee J.K."/>
            <person name="Hao L."/>
            <person name="Jeon C.O."/>
        </authorList>
    </citation>
    <scope>NUCLEOTIDE SEQUENCE</scope>
    <source>
        <strain evidence="2">U1</strain>
    </source>
</reference>
<name>A0A9E8SJ47_9BACT</name>
<feature type="chain" id="PRO_5038913825" description="DUF4139 domain-containing protein" evidence="1">
    <location>
        <begin position="24"/>
        <end position="651"/>
    </location>
</feature>
<proteinExistence type="predicted"/>
<evidence type="ECO:0008006" key="4">
    <source>
        <dbReference type="Google" id="ProtNLM"/>
    </source>
</evidence>
<sequence length="651" mass="72962">MKIHTIGLYLLIAAAIAPQISRAQTLDYNNKVEIALNDGLNIVLFGKAPAMGSTAMSGEYYYLPTNIRLSKREDGVPKFLFIKYTTDAKETNGGVQGALMHFMMEWGLTAQQEQELQSKLEQKLQSSAGGVRPVVKGPVELESGENSFSIISASLSDEKSAKIMHTGRAPAFPGATLAASVKMDKYAAQLMSTTLEKTRSISDLSLKLDLKYKLLTPSVQGRITFDWSKLEQMTRSVKDEIDVEKKRVSSGFLGLWSSNQIQKITRTQVDSLKKLLLETKVVKVEIEKYQENSAIADKLIEHFTEMFINSIADRSSEGLPATTPTESADEPVKDADIRHSWSINKSKLESKISKKIETFDLALRTTISYPVTIVGNLSDWYNGVRHNQACVASVNLADPFFQHRDIRFILDLEAEQIFQQEVNYVTVYVRKTRSSGDPFTEDITIDRDYLKKTGTQASVTYARNGDNSNDTYEYRMQWSLKGNIRYPENPPWLRGEWQGVTLGAPVTPRTIEFEGDLEQLKLMQISRAVLQVRYKKFGMETESEIPLSAAGGQPIVQKMILVDRDTQGYAYRMVFTHKTEGKLALDWSAKINDGYVYASIPEQFNDKTSAIFQKAAEAGKIIAAGTGSEKVVQKGTEVLEKFKDIYKVITK</sequence>
<dbReference type="RefSeq" id="WP_244822710.1">
    <property type="nucleotide sequence ID" value="NZ_CP112998.1"/>
</dbReference>
<keyword evidence="3" id="KW-1185">Reference proteome</keyword>
<dbReference type="EMBL" id="CP112998">
    <property type="protein sequence ID" value="WAC10950.1"/>
    <property type="molecule type" value="Genomic_DNA"/>
</dbReference>
<protein>
    <recommendedName>
        <fullName evidence="4">DUF4139 domain-containing protein</fullName>
    </recommendedName>
</protein>
<dbReference type="KEGG" id="dpf:ON006_24785"/>
<evidence type="ECO:0000313" key="2">
    <source>
        <dbReference type="EMBL" id="WAC10950.1"/>
    </source>
</evidence>
<organism evidence="2 3">
    <name type="scientific">Dyadobacter pollutisoli</name>
    <dbReference type="NCBI Taxonomy" id="2910158"/>
    <lineage>
        <taxon>Bacteria</taxon>
        <taxon>Pseudomonadati</taxon>
        <taxon>Bacteroidota</taxon>
        <taxon>Cytophagia</taxon>
        <taxon>Cytophagales</taxon>
        <taxon>Spirosomataceae</taxon>
        <taxon>Dyadobacter</taxon>
    </lineage>
</organism>
<dbReference type="AlphaFoldDB" id="A0A9E8SJ47"/>
<gene>
    <name evidence="2" type="ORF">ON006_24785</name>
</gene>
<feature type="signal peptide" evidence="1">
    <location>
        <begin position="1"/>
        <end position="23"/>
    </location>
</feature>
<keyword evidence="1" id="KW-0732">Signal</keyword>
<accession>A0A9E8SJ47</accession>